<dbReference type="Gene3D" id="3.40.50.720">
    <property type="entry name" value="NAD(P)-binding Rossmann-like Domain"/>
    <property type="match status" value="1"/>
</dbReference>
<dbReference type="AlphaFoldDB" id="A0A3B7MKX5"/>
<dbReference type="PRINTS" id="PR00080">
    <property type="entry name" value="SDRFAMILY"/>
</dbReference>
<evidence type="ECO:0000313" key="6">
    <source>
        <dbReference type="Proteomes" id="UP000261812"/>
    </source>
</evidence>
<evidence type="ECO:0000256" key="1">
    <source>
        <dbReference type="ARBA" id="ARBA00006484"/>
    </source>
</evidence>
<dbReference type="CDD" id="cd05233">
    <property type="entry name" value="SDR_c"/>
    <property type="match status" value="1"/>
</dbReference>
<gene>
    <name evidence="5" type="ORF">D3A95_12135</name>
</gene>
<evidence type="ECO:0000256" key="2">
    <source>
        <dbReference type="ARBA" id="ARBA00023002"/>
    </source>
</evidence>
<dbReference type="FunFam" id="3.40.50.720:FF:000047">
    <property type="entry name" value="NADP-dependent L-serine/L-allo-threonine dehydrogenase"/>
    <property type="match status" value="1"/>
</dbReference>
<dbReference type="EMBL" id="CP032152">
    <property type="protein sequence ID" value="AXY68540.1"/>
    <property type="molecule type" value="Genomic_DNA"/>
</dbReference>
<dbReference type="PIRSF" id="PIRSF000126">
    <property type="entry name" value="11-beta-HSD1"/>
    <property type="match status" value="1"/>
</dbReference>
<dbReference type="NCBIfam" id="NF005672">
    <property type="entry name" value="PRK07454.1"/>
    <property type="match status" value="1"/>
</dbReference>
<dbReference type="SUPFAM" id="SSF51735">
    <property type="entry name" value="NAD(P)-binding Rossmann-fold domains"/>
    <property type="match status" value="1"/>
</dbReference>
<dbReference type="InterPro" id="IPR057326">
    <property type="entry name" value="KR_dom"/>
</dbReference>
<dbReference type="KEGG" id="tsq:D3A95_12135"/>
<dbReference type="SMART" id="SM00822">
    <property type="entry name" value="PKS_KR"/>
    <property type="match status" value="1"/>
</dbReference>
<comment type="similarity">
    <text evidence="1 3">Belongs to the short-chain dehydrogenases/reductases (SDR) family.</text>
</comment>
<keyword evidence="2" id="KW-0560">Oxidoreductase</keyword>
<reference evidence="6" key="1">
    <citation type="submission" date="2018-09" db="EMBL/GenBank/DDBJ databases">
        <title>Complete genome sequence of thermophilic cyanobacteria strain Thermosynechococcus elongatus PKUAC-SCTE542.</title>
        <authorList>
            <person name="Liang Y."/>
            <person name="Tang J."/>
            <person name="Daroch M."/>
        </authorList>
    </citation>
    <scope>NUCLEOTIDE SEQUENCE [LARGE SCALE GENOMIC DNA]</scope>
    <source>
        <strain evidence="6">E542</strain>
    </source>
</reference>
<evidence type="ECO:0000259" key="4">
    <source>
        <dbReference type="SMART" id="SM00822"/>
    </source>
</evidence>
<organism evidence="5 6">
    <name type="scientific">Thermosynechococcus sichuanensis E542</name>
    <dbReference type="NCBI Taxonomy" id="2016101"/>
    <lineage>
        <taxon>Bacteria</taxon>
        <taxon>Bacillati</taxon>
        <taxon>Cyanobacteriota</taxon>
        <taxon>Cyanophyceae</taxon>
        <taxon>Acaryochloridales</taxon>
        <taxon>Thermosynechococcaceae</taxon>
        <taxon>Thermosynechococcus</taxon>
        <taxon>Thermosynechococcus sichuanensis</taxon>
    </lineage>
</organism>
<feature type="domain" description="Ketoreductase" evidence="4">
    <location>
        <begin position="3"/>
        <end position="192"/>
    </location>
</feature>
<sequence>MTQQVLITGASSGIGAATAIAFAQAGFNVVLLGRSPAKLAAVHAQVVACGVEAHTFSVDFSDPEPLRSRLDEILNRVGDVHVLVNNAGMARTAPLIDQPLADWQQILNVNLTSALICSQAVLPQLRSRQCGTIVNVVSIAGRQVFPDWGAYCVSKFALMALTKTMAAEERAHGIRVIAICPGAVDTPIWDDVAGNFDRTGMLTPEHVANTILYTTQLPQTAFIEELVVMPLGGTL</sequence>
<evidence type="ECO:0000313" key="5">
    <source>
        <dbReference type="EMBL" id="AXY68540.1"/>
    </source>
</evidence>
<dbReference type="Proteomes" id="UP000261812">
    <property type="component" value="Chromosome"/>
</dbReference>
<dbReference type="Pfam" id="PF00106">
    <property type="entry name" value="adh_short"/>
    <property type="match status" value="1"/>
</dbReference>
<dbReference type="InterPro" id="IPR036291">
    <property type="entry name" value="NAD(P)-bd_dom_sf"/>
</dbReference>
<name>A0A3B7MKX5_9CYAN</name>
<dbReference type="InterPro" id="IPR020904">
    <property type="entry name" value="Sc_DH/Rdtase_CS"/>
</dbReference>
<dbReference type="InterPro" id="IPR002347">
    <property type="entry name" value="SDR_fam"/>
</dbReference>
<accession>A0A3B7MKX5</accession>
<evidence type="ECO:0000256" key="3">
    <source>
        <dbReference type="RuleBase" id="RU000363"/>
    </source>
</evidence>
<dbReference type="PANTHER" id="PTHR44196">
    <property type="entry name" value="DEHYDROGENASE/REDUCTASE SDR FAMILY MEMBER 7B"/>
    <property type="match status" value="1"/>
</dbReference>
<protein>
    <submittedName>
        <fullName evidence="5">SDR family oxidoreductase</fullName>
    </submittedName>
</protein>
<dbReference type="PANTHER" id="PTHR44196:SF1">
    <property type="entry name" value="DEHYDROGENASE_REDUCTASE SDR FAMILY MEMBER 7B"/>
    <property type="match status" value="1"/>
</dbReference>
<proteinExistence type="inferred from homology"/>
<dbReference type="PRINTS" id="PR00081">
    <property type="entry name" value="GDHRDH"/>
</dbReference>
<keyword evidence="6" id="KW-1185">Reference proteome</keyword>
<dbReference type="GO" id="GO:0016616">
    <property type="term" value="F:oxidoreductase activity, acting on the CH-OH group of donors, NAD or NADP as acceptor"/>
    <property type="evidence" value="ECO:0007669"/>
    <property type="project" value="UniProtKB-ARBA"/>
</dbReference>
<dbReference type="GO" id="GO:0016020">
    <property type="term" value="C:membrane"/>
    <property type="evidence" value="ECO:0007669"/>
    <property type="project" value="TreeGrafter"/>
</dbReference>
<dbReference type="PROSITE" id="PS00061">
    <property type="entry name" value="ADH_SHORT"/>
    <property type="match status" value="1"/>
</dbReference>
<dbReference type="RefSeq" id="WP_181495221.1">
    <property type="nucleotide sequence ID" value="NZ_CP032152.1"/>
</dbReference>